<dbReference type="InterPro" id="IPR029055">
    <property type="entry name" value="Ntn_hydrolases_N"/>
</dbReference>
<name>A0A6J7X5W0_9CAUD</name>
<dbReference type="CDD" id="cd00352">
    <property type="entry name" value="Gn_AT_II"/>
    <property type="match status" value="1"/>
</dbReference>
<organism evidence="1">
    <name type="scientific">uncultured Caudovirales phage</name>
    <dbReference type="NCBI Taxonomy" id="2100421"/>
    <lineage>
        <taxon>Viruses</taxon>
        <taxon>Duplodnaviria</taxon>
        <taxon>Heunggongvirae</taxon>
        <taxon>Uroviricota</taxon>
        <taxon>Caudoviricetes</taxon>
        <taxon>Peduoviridae</taxon>
        <taxon>Maltschvirus</taxon>
        <taxon>Maltschvirus maltsch</taxon>
    </lineage>
</organism>
<dbReference type="EMBL" id="LR798338">
    <property type="protein sequence ID" value="CAB5224783.1"/>
    <property type="molecule type" value="Genomic_DNA"/>
</dbReference>
<dbReference type="Gene3D" id="3.60.20.10">
    <property type="entry name" value="Glutamine Phosphoribosylpyrophosphate, subunit 1, domain 1"/>
    <property type="match status" value="1"/>
</dbReference>
<protein>
    <submittedName>
        <fullName evidence="1">Gn_AT_II domain containing protein</fullName>
    </submittedName>
</protein>
<sequence length="300" mass="34387">MCLLVVCNPNSTPSKDDLHNGACSNPHGFGFAIQTPEGIISERSMSAKKSVKRFLELREQYPEGYAMWHARYATHGVKNEQNCHPFKVGDSDLTYLAHNGVLDIHIPKGDKRSDTRIMAEELLPRLGGVSALDDEYVYDMVSSWSSGSKVAIMTLDPSAKYTMYIINESLGTWDDSGVWWSNQSHKRTVSTPRTTSYTNYYGYDDYLDKSISGSMELDDYNADILAKCMWCDENVDMEDNPYYCDMCMNCFDCGMTMTDCMCYNEADKFSIVQEQEYINRYLSEDNWHSPKWYSKEPLDF</sequence>
<proteinExistence type="predicted"/>
<reference evidence="1" key="1">
    <citation type="submission" date="2020-05" db="EMBL/GenBank/DDBJ databases">
        <authorList>
            <person name="Chiriac C."/>
            <person name="Salcher M."/>
            <person name="Ghai R."/>
            <person name="Kavagutti S V."/>
        </authorList>
    </citation>
    <scope>NUCLEOTIDE SEQUENCE</scope>
</reference>
<accession>A0A6J7X5W0</accession>
<dbReference type="SUPFAM" id="SSF56235">
    <property type="entry name" value="N-terminal nucleophile aminohydrolases (Ntn hydrolases)"/>
    <property type="match status" value="1"/>
</dbReference>
<evidence type="ECO:0000313" key="1">
    <source>
        <dbReference type="EMBL" id="CAB5224783.1"/>
    </source>
</evidence>
<gene>
    <name evidence="1" type="ORF">UFOVP744_9</name>
</gene>